<dbReference type="AlphaFoldDB" id="A0A2T9ZKM9"/>
<dbReference type="Proteomes" id="UP000245609">
    <property type="component" value="Unassembled WGS sequence"/>
</dbReference>
<protein>
    <submittedName>
        <fullName evidence="1">Uncharacterized protein</fullName>
    </submittedName>
</protein>
<accession>A0A2T9ZKM9</accession>
<sequence length="81" mass="8896">MGSAVEEPGASPKFSGLTNSMCFRILWNGLTFKKDLPTKETDRVRGNIDALKPGSKESAAFASFFVNETKNTEFFENAVES</sequence>
<proteinExistence type="predicted"/>
<evidence type="ECO:0000313" key="1">
    <source>
        <dbReference type="EMBL" id="PVV05112.1"/>
    </source>
</evidence>
<keyword evidence="2" id="KW-1185">Reference proteome</keyword>
<organism evidence="1 2">
    <name type="scientific">Smittium megazygosporum</name>
    <dbReference type="NCBI Taxonomy" id="133381"/>
    <lineage>
        <taxon>Eukaryota</taxon>
        <taxon>Fungi</taxon>
        <taxon>Fungi incertae sedis</taxon>
        <taxon>Zoopagomycota</taxon>
        <taxon>Kickxellomycotina</taxon>
        <taxon>Harpellomycetes</taxon>
        <taxon>Harpellales</taxon>
        <taxon>Legeriomycetaceae</taxon>
        <taxon>Smittium</taxon>
    </lineage>
</organism>
<gene>
    <name evidence="1" type="ORF">BB560_000375</name>
</gene>
<name>A0A2T9ZKM9_9FUNG</name>
<comment type="caution">
    <text evidence="1">The sequence shown here is derived from an EMBL/GenBank/DDBJ whole genome shotgun (WGS) entry which is preliminary data.</text>
</comment>
<reference evidence="1 2" key="1">
    <citation type="journal article" date="2018" name="MBio">
        <title>Comparative Genomics Reveals the Core Gene Toolbox for the Fungus-Insect Symbiosis.</title>
        <authorList>
            <person name="Wang Y."/>
            <person name="Stata M."/>
            <person name="Wang W."/>
            <person name="Stajich J.E."/>
            <person name="White M.M."/>
            <person name="Moncalvo J.M."/>
        </authorList>
    </citation>
    <scope>NUCLEOTIDE SEQUENCE [LARGE SCALE GENOMIC DNA]</scope>
    <source>
        <strain evidence="1 2">SC-DP-2</strain>
    </source>
</reference>
<dbReference type="EMBL" id="MBFS01000038">
    <property type="protein sequence ID" value="PVV05112.1"/>
    <property type="molecule type" value="Genomic_DNA"/>
</dbReference>
<evidence type="ECO:0000313" key="2">
    <source>
        <dbReference type="Proteomes" id="UP000245609"/>
    </source>
</evidence>